<proteinExistence type="predicted"/>
<dbReference type="EMBL" id="WBZJ01000001">
    <property type="protein sequence ID" value="KAB3522954.1"/>
    <property type="molecule type" value="Genomic_DNA"/>
</dbReference>
<comment type="caution">
    <text evidence="2">The sequence shown here is derived from an EMBL/GenBank/DDBJ whole genome shotgun (WGS) entry which is preliminary data.</text>
</comment>
<keyword evidence="1" id="KW-0812">Transmembrane</keyword>
<evidence type="ECO:0008006" key="4">
    <source>
        <dbReference type="Google" id="ProtNLM"/>
    </source>
</evidence>
<protein>
    <recommendedName>
        <fullName evidence="4">Transposase</fullName>
    </recommendedName>
</protein>
<name>A0ABQ6VFF3_9CORY</name>
<feature type="transmembrane region" description="Helical" evidence="1">
    <location>
        <begin position="119"/>
        <end position="137"/>
    </location>
</feature>
<evidence type="ECO:0000313" key="3">
    <source>
        <dbReference type="Proteomes" id="UP000436181"/>
    </source>
</evidence>
<feature type="transmembrane region" description="Helical" evidence="1">
    <location>
        <begin position="6"/>
        <end position="26"/>
    </location>
</feature>
<gene>
    <name evidence="2" type="ORF">F8377_01960</name>
</gene>
<feature type="transmembrane region" description="Helical" evidence="1">
    <location>
        <begin position="143"/>
        <end position="164"/>
    </location>
</feature>
<keyword evidence="1" id="KW-0472">Membrane</keyword>
<keyword evidence="3" id="KW-1185">Reference proteome</keyword>
<evidence type="ECO:0000256" key="1">
    <source>
        <dbReference type="SAM" id="Phobius"/>
    </source>
</evidence>
<sequence>MQNFPSVIALGIAAYTVLLLAVAWGFDHMAKRTAARSAGWRTNNFTYHESHDAWLCPKDHWLWPTSFDPENRVMRYRANPTVCNACPVKETCTVTNHGREVTREIDPWPHSESGRFHRGVALTIACFGAVLPAAMLLSENHTMDVVVLSAAALLAIGGGIIPLARHLWNTPSGFPEAVPHHTDEQALRAVRHDRYAATYRSSTAKKG</sequence>
<organism evidence="2 3">
    <name type="scientific">Corynebacterium zhongnanshanii</name>
    <dbReference type="NCBI Taxonomy" id="2768834"/>
    <lineage>
        <taxon>Bacteria</taxon>
        <taxon>Bacillati</taxon>
        <taxon>Actinomycetota</taxon>
        <taxon>Actinomycetes</taxon>
        <taxon>Mycobacteriales</taxon>
        <taxon>Corynebacteriaceae</taxon>
        <taxon>Corynebacterium</taxon>
    </lineage>
</organism>
<accession>A0ABQ6VFF3</accession>
<dbReference type="RefSeq" id="WP_151842061.1">
    <property type="nucleotide sequence ID" value="NZ_CP061033.1"/>
</dbReference>
<reference evidence="2 3" key="1">
    <citation type="submission" date="2019-10" db="EMBL/GenBank/DDBJ databases">
        <title>Corynebacterium sp novel species isolated from the respiratory tract of Marmot.</title>
        <authorList>
            <person name="Zhang G."/>
        </authorList>
    </citation>
    <scope>NUCLEOTIDE SEQUENCE [LARGE SCALE GENOMIC DNA]</scope>
    <source>
        <strain evidence="2 3">336</strain>
    </source>
</reference>
<evidence type="ECO:0000313" key="2">
    <source>
        <dbReference type="EMBL" id="KAB3522954.1"/>
    </source>
</evidence>
<keyword evidence="1" id="KW-1133">Transmembrane helix</keyword>
<dbReference type="Proteomes" id="UP000436181">
    <property type="component" value="Unassembled WGS sequence"/>
</dbReference>